<sequence length="358" mass="42453">MGAMDKFLYRPVVEENDEEVEVEFEDLEPQEHVEGQEHVEVGIVDQEHVGEAKEYIEHKAIDIFDPRRWEGHNSTNIKTLVEKGPKRDTSIMYAPYTKDGISYRRFSAILYTKTLSNLERVDREWLVYSKDLDKIFCFCCKVFRTGAPKGKLNGEGYSNWHHSPNRIREHELSLDHLTNMRKWLDMRKRLQVNETIDNVQYEQFKIETAYWKQILLRILALVKFLAKHNLTFRGSKEKLYKKGNGNFLCLIEMLQEFDPVIQEHVRRITTDELHVHYLGHNIQNELILFLAEEIKKEIIKKIKKPKYFSIILDCTPDSSHQEQMSIIVRKEFFQIETVEIFLKINNVPTPKKGLADWR</sequence>
<dbReference type="OrthoDB" id="1427281at2759"/>
<dbReference type="PANTHER" id="PTHR45749">
    <property type="match status" value="1"/>
</dbReference>
<evidence type="ECO:0000313" key="3">
    <source>
        <dbReference type="Proteomes" id="UP000595140"/>
    </source>
</evidence>
<dbReference type="Proteomes" id="UP000595140">
    <property type="component" value="Unassembled WGS sequence"/>
</dbReference>
<protein>
    <recommendedName>
        <fullName evidence="1">TTF-type domain-containing protein</fullName>
    </recommendedName>
</protein>
<feature type="domain" description="TTF-type" evidence="1">
    <location>
        <begin position="102"/>
        <end position="195"/>
    </location>
</feature>
<dbReference type="PANTHER" id="PTHR45749:SF35">
    <property type="entry name" value="AC-LIKE TRANSPOSASE-RELATED"/>
    <property type="match status" value="1"/>
</dbReference>
<keyword evidence="3" id="KW-1185">Reference proteome</keyword>
<evidence type="ECO:0000259" key="1">
    <source>
        <dbReference type="SMART" id="SM00597"/>
    </source>
</evidence>
<dbReference type="InterPro" id="IPR006580">
    <property type="entry name" value="Znf_TTF"/>
</dbReference>
<proteinExistence type="predicted"/>
<evidence type="ECO:0000313" key="2">
    <source>
        <dbReference type="EMBL" id="VFQ83768.1"/>
    </source>
</evidence>
<reference evidence="2 3" key="1">
    <citation type="submission" date="2018-04" db="EMBL/GenBank/DDBJ databases">
        <authorList>
            <person name="Vogel A."/>
        </authorList>
    </citation>
    <scope>NUCLEOTIDE SEQUENCE [LARGE SCALE GENOMIC DNA]</scope>
</reference>
<accession>A0A484M6T3</accession>
<name>A0A484M6T3_9ASTE</name>
<dbReference type="EMBL" id="OOIL02002584">
    <property type="protein sequence ID" value="VFQ83768.1"/>
    <property type="molecule type" value="Genomic_DNA"/>
</dbReference>
<dbReference type="SMART" id="SM00597">
    <property type="entry name" value="ZnF_TTF"/>
    <property type="match status" value="1"/>
</dbReference>
<organism evidence="2 3">
    <name type="scientific">Cuscuta campestris</name>
    <dbReference type="NCBI Taxonomy" id="132261"/>
    <lineage>
        <taxon>Eukaryota</taxon>
        <taxon>Viridiplantae</taxon>
        <taxon>Streptophyta</taxon>
        <taxon>Embryophyta</taxon>
        <taxon>Tracheophyta</taxon>
        <taxon>Spermatophyta</taxon>
        <taxon>Magnoliopsida</taxon>
        <taxon>eudicotyledons</taxon>
        <taxon>Gunneridae</taxon>
        <taxon>Pentapetalae</taxon>
        <taxon>asterids</taxon>
        <taxon>lamiids</taxon>
        <taxon>Solanales</taxon>
        <taxon>Convolvulaceae</taxon>
        <taxon>Cuscuteae</taxon>
        <taxon>Cuscuta</taxon>
        <taxon>Cuscuta subgen. Grammica</taxon>
        <taxon>Cuscuta sect. Cleistogrammica</taxon>
    </lineage>
</organism>
<gene>
    <name evidence="2" type="ORF">CCAM_LOCUS25544</name>
</gene>
<dbReference type="AlphaFoldDB" id="A0A484M6T3"/>